<dbReference type="SMART" id="SM00448">
    <property type="entry name" value="REC"/>
    <property type="match status" value="1"/>
</dbReference>
<feature type="modified residue" description="4-aspartylphosphate" evidence="6">
    <location>
        <position position="51"/>
    </location>
</feature>
<dbReference type="InterPro" id="IPR036388">
    <property type="entry name" value="WH-like_DNA-bd_sf"/>
</dbReference>
<keyword evidence="1 6" id="KW-0597">Phosphoprotein</keyword>
<evidence type="ECO:0000256" key="2">
    <source>
        <dbReference type="ARBA" id="ARBA00023012"/>
    </source>
</evidence>
<keyword evidence="4 7" id="KW-0238">DNA-binding</keyword>
<dbReference type="SMART" id="SM00862">
    <property type="entry name" value="Trans_reg_C"/>
    <property type="match status" value="1"/>
</dbReference>
<feature type="domain" description="OmpR/PhoB-type" evidence="9">
    <location>
        <begin position="124"/>
        <end position="224"/>
    </location>
</feature>
<evidence type="ECO:0000256" key="5">
    <source>
        <dbReference type="ARBA" id="ARBA00023163"/>
    </source>
</evidence>
<keyword evidence="2" id="KW-0902">Two-component regulatory system</keyword>
<dbReference type="SUPFAM" id="SSF52172">
    <property type="entry name" value="CheY-like"/>
    <property type="match status" value="1"/>
</dbReference>
<evidence type="ECO:0000256" key="3">
    <source>
        <dbReference type="ARBA" id="ARBA00023015"/>
    </source>
</evidence>
<accession>A0ABN7RIT2</accession>
<name>A0ABN7RIT2_9BACT</name>
<dbReference type="CDD" id="cd00383">
    <property type="entry name" value="trans_reg_C"/>
    <property type="match status" value="1"/>
</dbReference>
<evidence type="ECO:0000259" key="9">
    <source>
        <dbReference type="PROSITE" id="PS51755"/>
    </source>
</evidence>
<evidence type="ECO:0000256" key="1">
    <source>
        <dbReference type="ARBA" id="ARBA00022553"/>
    </source>
</evidence>
<dbReference type="RefSeq" id="WP_215236425.1">
    <property type="nucleotide sequence ID" value="NZ_CAJRAU010000011.1"/>
</dbReference>
<dbReference type="Gene3D" id="6.10.250.690">
    <property type="match status" value="1"/>
</dbReference>
<dbReference type="EMBL" id="CAJRAU010000011">
    <property type="protein sequence ID" value="CAG5074500.1"/>
    <property type="molecule type" value="Genomic_DNA"/>
</dbReference>
<dbReference type="InterPro" id="IPR001867">
    <property type="entry name" value="OmpR/PhoB-type_DNA-bd"/>
</dbReference>
<dbReference type="CDD" id="cd17624">
    <property type="entry name" value="REC_OmpR_PmrA-like"/>
    <property type="match status" value="1"/>
</dbReference>
<dbReference type="Proteomes" id="UP000679725">
    <property type="component" value="Unassembled WGS sequence"/>
</dbReference>
<dbReference type="Gene3D" id="3.40.50.2300">
    <property type="match status" value="1"/>
</dbReference>
<evidence type="ECO:0000313" key="11">
    <source>
        <dbReference type="Proteomes" id="UP000679725"/>
    </source>
</evidence>
<sequence>MKLLVVEDEASLLQSIIEYFTQEGFLCEGAMSYQQGIDKMEDFQYDCVILDINLPGGSGLQLLKHLRQNKKSEGVIIISARSSLDDKIAGLDLGADDYLTKPFYLSELFARVKALIRRKYASGSDVLEMSNLRIDLLLKTVSWANQQVFLTKNEYDLLVFMLTNKNRVVSRQAIAEHIYGEETDNLASFDFVYSHVKNLKKKLKEKGCGELLQTVYGLGYKLSI</sequence>
<keyword evidence="11" id="KW-1185">Reference proteome</keyword>
<evidence type="ECO:0000256" key="7">
    <source>
        <dbReference type="PROSITE-ProRule" id="PRU01091"/>
    </source>
</evidence>
<dbReference type="InterPro" id="IPR011006">
    <property type="entry name" value="CheY-like_superfamily"/>
</dbReference>
<dbReference type="Gene3D" id="1.10.10.10">
    <property type="entry name" value="Winged helix-like DNA-binding domain superfamily/Winged helix DNA-binding domain"/>
    <property type="match status" value="1"/>
</dbReference>
<comment type="caution">
    <text evidence="10">The sequence shown here is derived from an EMBL/GenBank/DDBJ whole genome shotgun (WGS) entry which is preliminary data.</text>
</comment>
<dbReference type="InterPro" id="IPR039420">
    <property type="entry name" value="WalR-like"/>
</dbReference>
<protein>
    <submittedName>
        <fullName evidence="10">Phosphate regulon transcriptional regulatory protein PhoB</fullName>
    </submittedName>
</protein>
<reference evidence="10 11" key="1">
    <citation type="submission" date="2021-04" db="EMBL/GenBank/DDBJ databases">
        <authorList>
            <person name="Rodrigo-Torres L."/>
            <person name="Arahal R. D."/>
            <person name="Lucena T."/>
        </authorList>
    </citation>
    <scope>NUCLEOTIDE SEQUENCE [LARGE SCALE GENOMIC DNA]</scope>
    <source>
        <strain evidence="10 11">CECT 9623</strain>
    </source>
</reference>
<feature type="DNA-binding region" description="OmpR/PhoB-type" evidence="7">
    <location>
        <begin position="124"/>
        <end position="224"/>
    </location>
</feature>
<proteinExistence type="predicted"/>
<dbReference type="Pfam" id="PF00072">
    <property type="entry name" value="Response_reg"/>
    <property type="match status" value="1"/>
</dbReference>
<dbReference type="Pfam" id="PF00486">
    <property type="entry name" value="Trans_reg_C"/>
    <property type="match status" value="1"/>
</dbReference>
<evidence type="ECO:0000259" key="8">
    <source>
        <dbReference type="PROSITE" id="PS50110"/>
    </source>
</evidence>
<keyword evidence="5" id="KW-0804">Transcription</keyword>
<feature type="domain" description="Response regulatory" evidence="8">
    <location>
        <begin position="2"/>
        <end position="116"/>
    </location>
</feature>
<organism evidence="10 11">
    <name type="scientific">Dyadobacter linearis</name>
    <dbReference type="NCBI Taxonomy" id="2823330"/>
    <lineage>
        <taxon>Bacteria</taxon>
        <taxon>Pseudomonadati</taxon>
        <taxon>Bacteroidota</taxon>
        <taxon>Cytophagia</taxon>
        <taxon>Cytophagales</taxon>
        <taxon>Spirosomataceae</taxon>
        <taxon>Dyadobacter</taxon>
    </lineage>
</organism>
<dbReference type="PROSITE" id="PS50110">
    <property type="entry name" value="RESPONSE_REGULATORY"/>
    <property type="match status" value="1"/>
</dbReference>
<evidence type="ECO:0000313" key="10">
    <source>
        <dbReference type="EMBL" id="CAG5074500.1"/>
    </source>
</evidence>
<dbReference type="PANTHER" id="PTHR48111:SF22">
    <property type="entry name" value="REGULATOR OF RPOS"/>
    <property type="match status" value="1"/>
</dbReference>
<gene>
    <name evidence="10" type="primary">phoB</name>
    <name evidence="10" type="ORF">DYBT9623_05187</name>
</gene>
<dbReference type="InterPro" id="IPR001789">
    <property type="entry name" value="Sig_transdc_resp-reg_receiver"/>
</dbReference>
<dbReference type="PANTHER" id="PTHR48111">
    <property type="entry name" value="REGULATOR OF RPOS"/>
    <property type="match status" value="1"/>
</dbReference>
<evidence type="ECO:0000256" key="6">
    <source>
        <dbReference type="PROSITE-ProRule" id="PRU00169"/>
    </source>
</evidence>
<dbReference type="PROSITE" id="PS51755">
    <property type="entry name" value="OMPR_PHOB"/>
    <property type="match status" value="1"/>
</dbReference>
<keyword evidence="3" id="KW-0805">Transcription regulation</keyword>
<evidence type="ECO:0000256" key="4">
    <source>
        <dbReference type="ARBA" id="ARBA00023125"/>
    </source>
</evidence>